<dbReference type="Pfam" id="PF13086">
    <property type="entry name" value="AAA_11"/>
    <property type="match status" value="1"/>
</dbReference>
<accession>A0A0D2JGB4</accession>
<dbReference type="EMBL" id="KK102174">
    <property type="protein sequence ID" value="KIY98472.1"/>
    <property type="molecule type" value="Genomic_DNA"/>
</dbReference>
<feature type="compositionally biased region" description="Acidic residues" evidence="1">
    <location>
        <begin position="47"/>
        <end position="64"/>
    </location>
</feature>
<gene>
    <name evidence="3" type="ORF">MNEG_9491</name>
</gene>
<name>A0A0D2JGB4_9CHLO</name>
<dbReference type="Proteomes" id="UP000054498">
    <property type="component" value="Unassembled WGS sequence"/>
</dbReference>
<reference evidence="3 4" key="1">
    <citation type="journal article" date="2013" name="BMC Genomics">
        <title>Reconstruction of the lipid metabolism for the microalga Monoraphidium neglectum from its genome sequence reveals characteristics suitable for biofuel production.</title>
        <authorList>
            <person name="Bogen C."/>
            <person name="Al-Dilaimi A."/>
            <person name="Albersmeier A."/>
            <person name="Wichmann J."/>
            <person name="Grundmann M."/>
            <person name="Rupp O."/>
            <person name="Lauersen K.J."/>
            <person name="Blifernez-Klassen O."/>
            <person name="Kalinowski J."/>
            <person name="Goesmann A."/>
            <person name="Mussgnug J.H."/>
            <person name="Kruse O."/>
        </authorList>
    </citation>
    <scope>NUCLEOTIDE SEQUENCE [LARGE SCALE GENOMIC DNA]</scope>
    <source>
        <strain evidence="3 4">SAG 48.87</strain>
    </source>
</reference>
<proteinExistence type="predicted"/>
<dbReference type="AlphaFoldDB" id="A0A0D2JGB4"/>
<dbReference type="GO" id="GO:0004386">
    <property type="term" value="F:helicase activity"/>
    <property type="evidence" value="ECO:0007669"/>
    <property type="project" value="InterPro"/>
</dbReference>
<dbReference type="GeneID" id="25742366"/>
<organism evidence="3 4">
    <name type="scientific">Monoraphidium neglectum</name>
    <dbReference type="NCBI Taxonomy" id="145388"/>
    <lineage>
        <taxon>Eukaryota</taxon>
        <taxon>Viridiplantae</taxon>
        <taxon>Chlorophyta</taxon>
        <taxon>core chlorophytes</taxon>
        <taxon>Chlorophyceae</taxon>
        <taxon>CS clade</taxon>
        <taxon>Sphaeropleales</taxon>
        <taxon>Selenastraceae</taxon>
        <taxon>Monoraphidium</taxon>
    </lineage>
</organism>
<dbReference type="Gene3D" id="2.40.30.270">
    <property type="match status" value="1"/>
</dbReference>
<evidence type="ECO:0000313" key="4">
    <source>
        <dbReference type="Proteomes" id="UP000054498"/>
    </source>
</evidence>
<sequence length="283" mass="29483">MSPSYSPQAGDNVLIRRQPADGGTTPQQRRGRASPGASFGSGGSSYADEDEDEGEGAEDSDYGEGEGRGGGGGAAARGRAPISATLQAVHKKYLLVAMDKEDSDTMQAEVAGSPALAPPADWRVDQAENDVAAKRQLEAIERLGSLQDKEHAAFEQLARCCTVGSPRSADVARVPPLWVRDKGWRAAAKAQLAAQHGLNRSQRKAVADAMIASVTLWQGPPGTGKTATLLALIQVLVGACKGAFSSAPASKAAAVAAAGEESHTAAREMARKRWKQMGPVLAW</sequence>
<dbReference type="Gene3D" id="3.40.50.300">
    <property type="entry name" value="P-loop containing nucleotide triphosphate hydrolases"/>
    <property type="match status" value="1"/>
</dbReference>
<dbReference type="InterPro" id="IPR045055">
    <property type="entry name" value="DNA2/NAM7-like"/>
</dbReference>
<dbReference type="RefSeq" id="XP_013897492.1">
    <property type="nucleotide sequence ID" value="XM_014042038.1"/>
</dbReference>
<dbReference type="InterPro" id="IPR041677">
    <property type="entry name" value="DNA2/NAM7_AAA_11"/>
</dbReference>
<keyword evidence="4" id="KW-1185">Reference proteome</keyword>
<dbReference type="InterPro" id="IPR027417">
    <property type="entry name" value="P-loop_NTPase"/>
</dbReference>
<protein>
    <recommendedName>
        <fullName evidence="2">DNA2/NAM7 helicase helicase domain-containing protein</fullName>
    </recommendedName>
</protein>
<dbReference type="OrthoDB" id="6513042at2759"/>
<dbReference type="PANTHER" id="PTHR10887">
    <property type="entry name" value="DNA2/NAM7 HELICASE FAMILY"/>
    <property type="match status" value="1"/>
</dbReference>
<feature type="domain" description="DNA2/NAM7 helicase helicase" evidence="2">
    <location>
        <begin position="198"/>
        <end position="245"/>
    </location>
</feature>
<feature type="region of interest" description="Disordered" evidence="1">
    <location>
        <begin position="1"/>
        <end position="77"/>
    </location>
</feature>
<evidence type="ECO:0000256" key="1">
    <source>
        <dbReference type="SAM" id="MobiDB-lite"/>
    </source>
</evidence>
<dbReference type="SUPFAM" id="SSF52540">
    <property type="entry name" value="P-loop containing nucleoside triphosphate hydrolases"/>
    <property type="match status" value="1"/>
</dbReference>
<evidence type="ECO:0000313" key="3">
    <source>
        <dbReference type="EMBL" id="KIY98472.1"/>
    </source>
</evidence>
<evidence type="ECO:0000259" key="2">
    <source>
        <dbReference type="Pfam" id="PF13086"/>
    </source>
</evidence>
<dbReference type="PANTHER" id="PTHR10887:SF495">
    <property type="entry name" value="HELICASE SENATAXIN ISOFORM X1-RELATED"/>
    <property type="match status" value="1"/>
</dbReference>
<dbReference type="STRING" id="145388.A0A0D2JGB4"/>
<dbReference type="KEGG" id="mng:MNEG_9491"/>